<dbReference type="SUPFAM" id="SSF89550">
    <property type="entry name" value="PHP domain-like"/>
    <property type="match status" value="1"/>
</dbReference>
<accession>C1DUI6</accession>
<protein>
    <recommendedName>
        <fullName evidence="3">Polymerase/histidinol phosphatase N-terminal domain-containing protein</fullName>
    </recommendedName>
</protein>
<dbReference type="Gene3D" id="3.20.20.140">
    <property type="entry name" value="Metal-dependent hydrolases"/>
    <property type="match status" value="1"/>
</dbReference>
<dbReference type="Proteomes" id="UP000001369">
    <property type="component" value="Chromosome"/>
</dbReference>
<gene>
    <name evidence="1" type="ordered locus">SULAZ_0793</name>
</gene>
<proteinExistence type="predicted"/>
<organism evidence="1 2">
    <name type="scientific">Sulfurihydrogenibium azorense (strain DSM 15241 / OCM 825 / Az-Fu1)</name>
    <dbReference type="NCBI Taxonomy" id="204536"/>
    <lineage>
        <taxon>Bacteria</taxon>
        <taxon>Pseudomonadati</taxon>
        <taxon>Aquificota</taxon>
        <taxon>Aquificia</taxon>
        <taxon>Aquificales</taxon>
        <taxon>Hydrogenothermaceae</taxon>
        <taxon>Sulfurihydrogenibium</taxon>
    </lineage>
</organism>
<evidence type="ECO:0000313" key="1">
    <source>
        <dbReference type="EMBL" id="ACN98138.1"/>
    </source>
</evidence>
<reference evidence="1 2" key="1">
    <citation type="journal article" date="2009" name="J. Bacteriol.">
        <title>Complete and draft genome sequences of six members of the Aquificales.</title>
        <authorList>
            <person name="Reysenbach A.L."/>
            <person name="Hamamura N."/>
            <person name="Podar M."/>
            <person name="Griffiths E."/>
            <person name="Ferreira S."/>
            <person name="Hochstein R."/>
            <person name="Heidelberg J."/>
            <person name="Johnson J."/>
            <person name="Mead D."/>
            <person name="Pohorille A."/>
            <person name="Sarmiento M."/>
            <person name="Schweighofer K."/>
            <person name="Seshadri R."/>
            <person name="Voytek M.A."/>
        </authorList>
    </citation>
    <scope>NUCLEOTIDE SEQUENCE [LARGE SCALE GENOMIC DNA]</scope>
    <source>
        <strain evidence="2">Az-Fu1 / DSM 15241 / OCM 825</strain>
    </source>
</reference>
<dbReference type="KEGG" id="saf:SULAZ_0793"/>
<keyword evidence="2" id="KW-1185">Reference proteome</keyword>
<dbReference type="OrthoDB" id="9997at2"/>
<sequence length="353" mass="41750">MELLLLLLFLYILYFEFRAVRIVNLDKISKKEFREVNLYKYNVVAHVHTQFSFDSLGKPSDIKKAMEENSIDFVFITDHDNTDYRLFEDDRVFSGVEKNTPDGRLLLLGNTLPVISHPHNFDFEHYRWKGDFKEGYLYEFIDIKDIVVWNKFITGLALVKNIIIYPLTRNIVHKWNSLIPIDKWRKLYWDRAKHLNIIGGLDLHVKVVYQERTHGLLIPSYRAGFKWLINKVYSKQPIRTKQEVLKALEKGNLYLSINQKFIDIYGEDKEGVKILGESLKLGGNINIKSLKKGITFIYHNCNPIVKTDIQEFSFKVDKEGDYHVEVYEYDFKIFNLYFGFRPVVITNKFKVID</sequence>
<name>C1DUI6_SULAA</name>
<dbReference type="AlphaFoldDB" id="C1DUI6"/>
<dbReference type="RefSeq" id="WP_012673464.1">
    <property type="nucleotide sequence ID" value="NC_012438.1"/>
</dbReference>
<dbReference type="STRING" id="204536.SULAZ_0793"/>
<dbReference type="eggNOG" id="COG0613">
    <property type="taxonomic scope" value="Bacteria"/>
</dbReference>
<dbReference type="EMBL" id="CP001229">
    <property type="protein sequence ID" value="ACN98138.1"/>
    <property type="molecule type" value="Genomic_DNA"/>
</dbReference>
<dbReference type="InterPro" id="IPR016195">
    <property type="entry name" value="Pol/histidinol_Pase-like"/>
</dbReference>
<dbReference type="HOGENOM" id="CLU_868596_0_0_0"/>
<evidence type="ECO:0008006" key="3">
    <source>
        <dbReference type="Google" id="ProtNLM"/>
    </source>
</evidence>
<evidence type="ECO:0000313" key="2">
    <source>
        <dbReference type="Proteomes" id="UP000001369"/>
    </source>
</evidence>